<reference evidence="1" key="1">
    <citation type="journal article" date="2015" name="Nature">
        <title>Complex archaea that bridge the gap between prokaryotes and eukaryotes.</title>
        <authorList>
            <person name="Spang A."/>
            <person name="Saw J.H."/>
            <person name="Jorgensen S.L."/>
            <person name="Zaremba-Niedzwiedzka K."/>
            <person name="Martijn J."/>
            <person name="Lind A.E."/>
            <person name="van Eijk R."/>
            <person name="Schleper C."/>
            <person name="Guy L."/>
            <person name="Ettema T.J."/>
        </authorList>
    </citation>
    <scope>NUCLEOTIDE SEQUENCE</scope>
</reference>
<comment type="caution">
    <text evidence="1">The sequence shown here is derived from an EMBL/GenBank/DDBJ whole genome shotgun (WGS) entry which is preliminary data.</text>
</comment>
<accession>A0A0F9CUQ8</accession>
<protein>
    <submittedName>
        <fullName evidence="1">Uncharacterized protein</fullName>
    </submittedName>
</protein>
<sequence length="81" mass="8964">MVKFLIHHALGFFMPKTNAERLAEYEAAETAVLLSQSYSISGRSVTRANLNEIRKAIDYYSQMADRDTNGGITVRGITPVG</sequence>
<name>A0A0F9CUQ8_9ZZZZ</name>
<proteinExistence type="predicted"/>
<evidence type="ECO:0000313" key="1">
    <source>
        <dbReference type="EMBL" id="KKL45216.1"/>
    </source>
</evidence>
<dbReference type="EMBL" id="LAZR01034473">
    <property type="protein sequence ID" value="KKL45216.1"/>
    <property type="molecule type" value="Genomic_DNA"/>
</dbReference>
<organism evidence="1">
    <name type="scientific">marine sediment metagenome</name>
    <dbReference type="NCBI Taxonomy" id="412755"/>
    <lineage>
        <taxon>unclassified sequences</taxon>
        <taxon>metagenomes</taxon>
        <taxon>ecological metagenomes</taxon>
    </lineage>
</organism>
<gene>
    <name evidence="1" type="ORF">LCGC14_2357940</name>
</gene>
<dbReference type="AlphaFoldDB" id="A0A0F9CUQ8"/>